<sequence>RLPLPYFAALAEGLSAGEKTFEGFSPTQKRMKGFTFAQSLQKAKSSFLPASYYYKIKSIEDAVTKLSHDIRVFITEYNKFKYLFLWCGFAAKAFLVIFDPSCGSLVAMDSHSHGDEGAMIVASRREYLSEFWEVIINEFVPELQNGSQEKVN</sequence>
<evidence type="ECO:0000313" key="2">
    <source>
        <dbReference type="WBParaSite" id="ES5_v2.g27918.t1"/>
    </source>
</evidence>
<protein>
    <submittedName>
        <fullName evidence="2">SMI1/KNR4 family protein</fullName>
    </submittedName>
</protein>
<accession>A0AC34GE57</accession>
<dbReference type="Proteomes" id="UP000887579">
    <property type="component" value="Unplaced"/>
</dbReference>
<dbReference type="WBParaSite" id="ES5_v2.g27918.t1">
    <property type="protein sequence ID" value="ES5_v2.g27918.t1"/>
    <property type="gene ID" value="ES5_v2.g27918"/>
</dbReference>
<reference evidence="2" key="1">
    <citation type="submission" date="2022-11" db="UniProtKB">
        <authorList>
            <consortium name="WormBaseParasite"/>
        </authorList>
    </citation>
    <scope>IDENTIFICATION</scope>
</reference>
<organism evidence="1 2">
    <name type="scientific">Panagrolaimus sp. ES5</name>
    <dbReference type="NCBI Taxonomy" id="591445"/>
    <lineage>
        <taxon>Eukaryota</taxon>
        <taxon>Metazoa</taxon>
        <taxon>Ecdysozoa</taxon>
        <taxon>Nematoda</taxon>
        <taxon>Chromadorea</taxon>
        <taxon>Rhabditida</taxon>
        <taxon>Tylenchina</taxon>
        <taxon>Panagrolaimomorpha</taxon>
        <taxon>Panagrolaimoidea</taxon>
        <taxon>Panagrolaimidae</taxon>
        <taxon>Panagrolaimus</taxon>
    </lineage>
</organism>
<evidence type="ECO:0000313" key="1">
    <source>
        <dbReference type="Proteomes" id="UP000887579"/>
    </source>
</evidence>
<proteinExistence type="predicted"/>
<name>A0AC34GE57_9BILA</name>